<dbReference type="SUPFAM" id="SSF52499">
    <property type="entry name" value="Isochorismatase-like hydrolases"/>
    <property type="match status" value="1"/>
</dbReference>
<proteinExistence type="predicted"/>
<dbReference type="Gene3D" id="3.40.50.850">
    <property type="entry name" value="Isochorismatase-like"/>
    <property type="match status" value="1"/>
</dbReference>
<evidence type="ECO:0000313" key="1">
    <source>
        <dbReference type="EMBL" id="CAF4048906.1"/>
    </source>
</evidence>
<accession>A0A819RQV5</accession>
<organism evidence="1 2">
    <name type="scientific">Rotaria sordida</name>
    <dbReference type="NCBI Taxonomy" id="392033"/>
    <lineage>
        <taxon>Eukaryota</taxon>
        <taxon>Metazoa</taxon>
        <taxon>Spiralia</taxon>
        <taxon>Gnathifera</taxon>
        <taxon>Rotifera</taxon>
        <taxon>Eurotatoria</taxon>
        <taxon>Bdelloidea</taxon>
        <taxon>Philodinida</taxon>
        <taxon>Philodinidae</taxon>
        <taxon>Rotaria</taxon>
    </lineage>
</organism>
<comment type="caution">
    <text evidence="1">The sequence shown here is derived from an EMBL/GenBank/DDBJ whole genome shotgun (WGS) entry which is preliminary data.</text>
</comment>
<name>A0A819RQV5_9BILA</name>
<reference evidence="1" key="1">
    <citation type="submission" date="2021-02" db="EMBL/GenBank/DDBJ databases">
        <authorList>
            <person name="Nowell W R."/>
        </authorList>
    </citation>
    <scope>NUCLEOTIDE SEQUENCE</scope>
</reference>
<dbReference type="Proteomes" id="UP000663836">
    <property type="component" value="Unassembled WGS sequence"/>
</dbReference>
<gene>
    <name evidence="1" type="ORF">JBS370_LOCUS28927</name>
</gene>
<dbReference type="EMBL" id="CAJOBD010006012">
    <property type="protein sequence ID" value="CAF4048906.1"/>
    <property type="molecule type" value="Genomic_DNA"/>
</dbReference>
<dbReference type="InterPro" id="IPR036380">
    <property type="entry name" value="Isochorismatase-like_sf"/>
</dbReference>
<feature type="non-terminal residue" evidence="1">
    <location>
        <position position="1"/>
    </location>
</feature>
<dbReference type="AlphaFoldDB" id="A0A819RQV5"/>
<protein>
    <submittedName>
        <fullName evidence="1">Uncharacterized protein</fullName>
    </submittedName>
</protein>
<sequence length="41" mass="4698">LVLNYCVAATAMDAKEFNYKNYVIQDAYRGVDNNTIKIKLN</sequence>
<evidence type="ECO:0000313" key="2">
    <source>
        <dbReference type="Proteomes" id="UP000663836"/>
    </source>
</evidence>